<dbReference type="GO" id="GO:0003700">
    <property type="term" value="F:DNA-binding transcription factor activity"/>
    <property type="evidence" value="ECO:0007669"/>
    <property type="project" value="TreeGrafter"/>
</dbReference>
<dbReference type="Proteomes" id="UP001341297">
    <property type="component" value="Unassembled WGS sequence"/>
</dbReference>
<dbReference type="RefSeq" id="WP_048354106.1">
    <property type="nucleotide sequence ID" value="NZ_CP023481.1"/>
</dbReference>
<dbReference type="GO" id="GO:0005829">
    <property type="term" value="C:cytosol"/>
    <property type="evidence" value="ECO:0007669"/>
    <property type="project" value="TreeGrafter"/>
</dbReference>
<dbReference type="PANTHER" id="PTHR33221:SF15">
    <property type="entry name" value="HTH-TYPE TRANSCRIPTIONAL REGULATOR YWGB-RELATED"/>
    <property type="match status" value="1"/>
</dbReference>
<organism evidence="1 3">
    <name type="scientific">Bacillus glycinifermentans</name>
    <dbReference type="NCBI Taxonomy" id="1664069"/>
    <lineage>
        <taxon>Bacteria</taxon>
        <taxon>Bacillati</taxon>
        <taxon>Bacillota</taxon>
        <taxon>Bacilli</taxon>
        <taxon>Bacillales</taxon>
        <taxon>Bacillaceae</taxon>
        <taxon>Bacillus</taxon>
    </lineage>
</organism>
<dbReference type="EMBL" id="LECW02000045">
    <property type="protein sequence ID" value="KRT90281.1"/>
    <property type="molecule type" value="Genomic_DNA"/>
</dbReference>
<proteinExistence type="predicted"/>
<dbReference type="EMBL" id="JARRTL010000006">
    <property type="protein sequence ID" value="MEC0483974.1"/>
    <property type="molecule type" value="Genomic_DNA"/>
</dbReference>
<dbReference type="PROSITE" id="PS51197">
    <property type="entry name" value="HTH_RRF2_2"/>
    <property type="match status" value="1"/>
</dbReference>
<keyword evidence="4" id="KW-1185">Reference proteome</keyword>
<comment type="caution">
    <text evidence="1">The sequence shown here is derived from an EMBL/GenBank/DDBJ whole genome shotgun (WGS) entry which is preliminary data.</text>
</comment>
<evidence type="ECO:0000313" key="4">
    <source>
        <dbReference type="Proteomes" id="UP001341297"/>
    </source>
</evidence>
<dbReference type="Proteomes" id="UP000036168">
    <property type="component" value="Unassembled WGS sequence"/>
</dbReference>
<dbReference type="InterPro" id="IPR000944">
    <property type="entry name" value="Tscrpt_reg_Rrf2"/>
</dbReference>
<dbReference type="Pfam" id="PF02082">
    <property type="entry name" value="Rrf2"/>
    <property type="match status" value="1"/>
</dbReference>
<dbReference type="STRING" id="1664069.BGLY_4317"/>
<dbReference type="Gene3D" id="1.10.10.10">
    <property type="entry name" value="Winged helix-like DNA-binding domain superfamily/Winged helix DNA-binding domain"/>
    <property type="match status" value="1"/>
</dbReference>
<dbReference type="SUPFAM" id="SSF46785">
    <property type="entry name" value="Winged helix' DNA-binding domain"/>
    <property type="match status" value="1"/>
</dbReference>
<dbReference type="PATRIC" id="fig|1664069.3.peg.4356"/>
<sequence>MVNSRLAVAIHILSLIASNPREQVSSEVIAGSVNTNPVVIRRMISLLKKADILTSRPGVAGARLKRDPEDISLLDIYRAVQSQEELFAIHEKPNPDCPVGKRIQSTLDETFYSVQQAMENELASKSLKDILFHLL</sequence>
<dbReference type="FunFam" id="1.10.10.10:FF:000138">
    <property type="entry name" value="Rrf2 family transcriptional regulator"/>
    <property type="match status" value="1"/>
</dbReference>
<reference evidence="1 3" key="1">
    <citation type="journal article" date="2015" name="Int. J. Syst. Evol. Microbiol.">
        <title>Bacillus glycinifermentans sp. nov., isolated from fermented soybean paste.</title>
        <authorList>
            <person name="Kim S.J."/>
            <person name="Dunlap C.A."/>
            <person name="Kwon S.W."/>
            <person name="Rooney A.P."/>
        </authorList>
    </citation>
    <scope>NUCLEOTIDE SEQUENCE [LARGE SCALE GENOMIC DNA]</scope>
    <source>
        <strain evidence="1 3">GO-13</strain>
    </source>
</reference>
<gene>
    <name evidence="1" type="ORF">AB447_206790</name>
    <name evidence="2" type="ORF">P8828_03780</name>
</gene>
<accession>A0A0J6EDT6</accession>
<dbReference type="PANTHER" id="PTHR33221">
    <property type="entry name" value="WINGED HELIX-TURN-HELIX TRANSCRIPTIONAL REGULATOR, RRF2 FAMILY"/>
    <property type="match status" value="1"/>
</dbReference>
<name>A0A0J6EDT6_9BACI</name>
<evidence type="ECO:0000313" key="3">
    <source>
        <dbReference type="Proteomes" id="UP000036168"/>
    </source>
</evidence>
<evidence type="ECO:0000313" key="2">
    <source>
        <dbReference type="EMBL" id="MEC0483974.1"/>
    </source>
</evidence>
<dbReference type="InterPro" id="IPR036388">
    <property type="entry name" value="WH-like_DNA-bd_sf"/>
</dbReference>
<dbReference type="OrthoDB" id="213028at2"/>
<dbReference type="InterPro" id="IPR036390">
    <property type="entry name" value="WH_DNA-bd_sf"/>
</dbReference>
<reference evidence="2 4" key="3">
    <citation type="submission" date="2023-03" db="EMBL/GenBank/DDBJ databases">
        <title>Agriculturally important microbes genome sequencing.</title>
        <authorList>
            <person name="Dunlap C."/>
        </authorList>
    </citation>
    <scope>NUCLEOTIDE SEQUENCE [LARGE SCALE GENOMIC DNA]</scope>
    <source>
        <strain evidence="2 4">CBP-3203</strain>
    </source>
</reference>
<reference evidence="1" key="2">
    <citation type="submission" date="2015-10" db="EMBL/GenBank/DDBJ databases">
        <authorList>
            <person name="Gilbert D.G."/>
        </authorList>
    </citation>
    <scope>NUCLEOTIDE SEQUENCE</scope>
    <source>
        <strain evidence="1">GO-13</strain>
    </source>
</reference>
<dbReference type="AlphaFoldDB" id="A0A0J6EDT6"/>
<protein>
    <submittedName>
        <fullName evidence="1 2">Transcriptional regulator</fullName>
    </submittedName>
</protein>
<accession>A0A0J6E8C8</accession>
<evidence type="ECO:0000313" key="1">
    <source>
        <dbReference type="EMBL" id="KRT90281.1"/>
    </source>
</evidence>